<accession>A0A1V1FPM3</accession>
<dbReference type="Proteomes" id="UP000222295">
    <property type="component" value="Segment"/>
</dbReference>
<protein>
    <submittedName>
        <fullName evidence="1">Uncharacterized protein</fullName>
    </submittedName>
</protein>
<evidence type="ECO:0000313" key="2">
    <source>
        <dbReference type="Proteomes" id="UP000222295"/>
    </source>
</evidence>
<dbReference type="RefSeq" id="YP_010088135.1">
    <property type="nucleotide sequence ID" value="NC_055706.1"/>
</dbReference>
<reference evidence="1 2" key="1">
    <citation type="journal article" date="2017" name="Microbes Environ.">
        <title>Discovery and Complete Genome Sequence of a Bacteriophage from an Obligate Intracellular Symbiont of a Cellulolytic Protist in the Termite Gut.</title>
        <authorList>
            <person name="Pramono A.K."/>
            <person name="Kuwahara H."/>
            <person name="Itoh T."/>
            <person name="Toyoda A."/>
            <person name="Yamada A."/>
            <person name="Hongoh Y."/>
        </authorList>
    </citation>
    <scope>NUCLEOTIDE SEQUENCE [LARGE SCALE GENOMIC DNA]</scope>
    <source>
        <strain evidence="1">ProJPt-Bp1</strain>
    </source>
</reference>
<keyword evidence="2" id="KW-1185">Reference proteome</keyword>
<dbReference type="GeneID" id="65105569"/>
<name>A0A1V1FPM3_9CAUD</name>
<dbReference type="EMBL" id="AP017903">
    <property type="protein sequence ID" value="BAX03412.1"/>
    <property type="molecule type" value="Genomic_DNA"/>
</dbReference>
<organism evidence="1 2">
    <name type="scientific">Azobacteroides phage ProJPt-Bp1</name>
    <dbReference type="NCBI Taxonomy" id="1920526"/>
    <lineage>
        <taxon>Viruses</taxon>
        <taxon>Duplodnaviria</taxon>
        <taxon>Heunggongvirae</taxon>
        <taxon>Uroviricota</taxon>
        <taxon>Caudoviricetes</taxon>
        <taxon>Crassvirales</taxon>
        <taxon>Suoliviridae</taxon>
        <taxon>Dechshavirus</taxon>
        <taxon>Dechshavirus japanensis</taxon>
    </lineage>
</organism>
<sequence length="111" mass="13372">MWFVYRLYINGTEFGPVWSQYVPEDTNKQQYITKYYEEHPTRTFRLIDPQLLGGRDYKRDLDFYIKDRNVDIKWDNKCGAWVVANTRDAFELAQPRDYSFACQGREDVPPM</sequence>
<evidence type="ECO:0000313" key="1">
    <source>
        <dbReference type="EMBL" id="BAX03412.1"/>
    </source>
</evidence>
<dbReference type="KEGG" id="vg:65105569"/>
<proteinExistence type="predicted"/>